<organism evidence="3 4">
    <name type="scientific">Oikopleura dioica</name>
    <name type="common">Tunicate</name>
    <dbReference type="NCBI Taxonomy" id="34765"/>
    <lineage>
        <taxon>Eukaryota</taxon>
        <taxon>Metazoa</taxon>
        <taxon>Chordata</taxon>
        <taxon>Tunicata</taxon>
        <taxon>Appendicularia</taxon>
        <taxon>Copelata</taxon>
        <taxon>Oikopleuridae</taxon>
        <taxon>Oikopleura</taxon>
    </lineage>
</organism>
<dbReference type="InterPro" id="IPR000719">
    <property type="entry name" value="Prot_kinase_dom"/>
</dbReference>
<dbReference type="PROSITE" id="PS50011">
    <property type="entry name" value="PROTEIN_KINASE_DOM"/>
    <property type="match status" value="1"/>
</dbReference>
<dbReference type="InterPro" id="IPR011009">
    <property type="entry name" value="Kinase-like_dom_sf"/>
</dbReference>
<sequence length="558" mass="63782">MQDFYFGSGSRYRCIREFRKTSDPTLYWIVEDDQFAYEQKILKAIPLLSDEAHEEAEEEIKRLSNMKNDFFAKLLDDVRFTGPNNVEYRGLILEYLTGGDLGEFLANLQKNAVAPAIIPVKEDDAEEKKEDEKEDKEEKDEKEEEDDGGKEGEDDGEKDDEGKDDDAQEDAAEEGEEAAAEEGEEPGEEEEEDEEPTGLKLIANWSEDDALRLASQIVFAMDYLHGKKEKVHKELNPENILISADGKKIKILDLQIAGGNGGTTDYFYPPETLKSLDTDDVTFKRDTWSMGVIFHMLCTFVNPFVGAHKMETFNNIMQVEREEVPEEAMEELIKCCLVDELDDRVDSASALIDHESIKSLVSQLKSGVEPAELQFSLDEMETLEVVNNTLAEQNADLKRQLKARDHGTPTYGYGSFYDFDGERVRWDDGFSSGYVSNVLSAINSGMESANFKFTRHQEYGESYGDYYLNMNCFDSEKKEEWKLWLTKNGNPVPCRANADCMRRDGKILYSFKNIEPDEDGMLKCAEDEKDQKRRMKENPGDTNAEFFIRWNITILPQE</sequence>
<feature type="region of interest" description="Disordered" evidence="1">
    <location>
        <begin position="119"/>
        <end position="196"/>
    </location>
</feature>
<evidence type="ECO:0000313" key="3">
    <source>
        <dbReference type="EMBL" id="CAG5108278.1"/>
    </source>
</evidence>
<accession>A0ABN7T1K1</accession>
<feature type="compositionally biased region" description="Acidic residues" evidence="1">
    <location>
        <begin position="132"/>
        <end position="196"/>
    </location>
</feature>
<proteinExistence type="predicted"/>
<reference evidence="3 4" key="1">
    <citation type="submission" date="2021-04" db="EMBL/GenBank/DDBJ databases">
        <authorList>
            <person name="Bliznina A."/>
        </authorList>
    </citation>
    <scope>NUCLEOTIDE SEQUENCE [LARGE SCALE GENOMIC DNA]</scope>
</reference>
<evidence type="ECO:0000256" key="1">
    <source>
        <dbReference type="SAM" id="MobiDB-lite"/>
    </source>
</evidence>
<dbReference type="SUPFAM" id="SSF56112">
    <property type="entry name" value="Protein kinase-like (PK-like)"/>
    <property type="match status" value="1"/>
</dbReference>
<protein>
    <submittedName>
        <fullName evidence="3">Oidioi.mRNA.OKI2018_I69.chr1.g3720.t1.cds</fullName>
    </submittedName>
</protein>
<dbReference type="EMBL" id="OU015566">
    <property type="protein sequence ID" value="CAG5108278.1"/>
    <property type="molecule type" value="Genomic_DNA"/>
</dbReference>
<dbReference type="Proteomes" id="UP001158576">
    <property type="component" value="Chromosome 1"/>
</dbReference>
<feature type="compositionally biased region" description="Basic and acidic residues" evidence="1">
    <location>
        <begin position="120"/>
        <end position="131"/>
    </location>
</feature>
<name>A0ABN7T1K1_OIKDI</name>
<evidence type="ECO:0000259" key="2">
    <source>
        <dbReference type="PROSITE" id="PS50011"/>
    </source>
</evidence>
<keyword evidence="4" id="KW-1185">Reference proteome</keyword>
<evidence type="ECO:0000313" key="4">
    <source>
        <dbReference type="Proteomes" id="UP001158576"/>
    </source>
</evidence>
<dbReference type="PANTHER" id="PTHR24347">
    <property type="entry name" value="SERINE/THREONINE-PROTEIN KINASE"/>
    <property type="match status" value="1"/>
</dbReference>
<dbReference type="Pfam" id="PF00069">
    <property type="entry name" value="Pkinase"/>
    <property type="match status" value="1"/>
</dbReference>
<gene>
    <name evidence="3" type="ORF">OKIOD_LOCUS12485</name>
</gene>
<dbReference type="Gene3D" id="1.10.510.10">
    <property type="entry name" value="Transferase(Phosphotransferase) domain 1"/>
    <property type="match status" value="1"/>
</dbReference>
<feature type="domain" description="Protein kinase" evidence="2">
    <location>
        <begin position="1"/>
        <end position="357"/>
    </location>
</feature>